<feature type="compositionally biased region" description="Low complexity" evidence="10">
    <location>
        <begin position="468"/>
        <end position="482"/>
    </location>
</feature>
<dbReference type="SMART" id="SM00891">
    <property type="entry name" value="ERCC4"/>
    <property type="match status" value="1"/>
</dbReference>
<keyword evidence="9" id="KW-0539">Nucleus</keyword>
<accession>S2JLY9</accession>
<dbReference type="SUPFAM" id="SSF52980">
    <property type="entry name" value="Restriction endonuclease-like"/>
    <property type="match status" value="1"/>
</dbReference>
<keyword evidence="7" id="KW-0238">DNA-binding</keyword>
<dbReference type="GO" id="GO:0000712">
    <property type="term" value="P:resolution of meiotic recombination intermediates"/>
    <property type="evidence" value="ECO:0007669"/>
    <property type="project" value="TreeGrafter"/>
</dbReference>
<dbReference type="SUPFAM" id="SSF47781">
    <property type="entry name" value="RuvA domain 2-like"/>
    <property type="match status" value="1"/>
</dbReference>
<dbReference type="STRING" id="1220926.S2JLY9"/>
<evidence type="ECO:0000313" key="13">
    <source>
        <dbReference type="Proteomes" id="UP000014254"/>
    </source>
</evidence>
<reference evidence="13" key="1">
    <citation type="submission" date="2013-05" db="EMBL/GenBank/DDBJ databases">
        <title>The Genome sequence of Mucor circinelloides f. circinelloides 1006PhL.</title>
        <authorList>
            <consortium name="The Broad Institute Genomics Platform"/>
            <person name="Cuomo C."/>
            <person name="Earl A."/>
            <person name="Findley K."/>
            <person name="Lee S.C."/>
            <person name="Walker B."/>
            <person name="Young S."/>
            <person name="Zeng Q."/>
            <person name="Gargeya S."/>
            <person name="Fitzgerald M."/>
            <person name="Haas B."/>
            <person name="Abouelleil A."/>
            <person name="Allen A.W."/>
            <person name="Alvarado L."/>
            <person name="Arachchi H.M."/>
            <person name="Berlin A.M."/>
            <person name="Chapman S.B."/>
            <person name="Gainer-Dewar J."/>
            <person name="Goldberg J."/>
            <person name="Griggs A."/>
            <person name="Gujja S."/>
            <person name="Hansen M."/>
            <person name="Howarth C."/>
            <person name="Imamovic A."/>
            <person name="Ireland A."/>
            <person name="Larimer J."/>
            <person name="McCowan C."/>
            <person name="Murphy C."/>
            <person name="Pearson M."/>
            <person name="Poon T.W."/>
            <person name="Priest M."/>
            <person name="Roberts A."/>
            <person name="Saif S."/>
            <person name="Shea T."/>
            <person name="Sisk P."/>
            <person name="Sykes S."/>
            <person name="Wortman J."/>
            <person name="Nusbaum C."/>
            <person name="Birren B."/>
        </authorList>
    </citation>
    <scope>NUCLEOTIDE SEQUENCE [LARGE SCALE GENOMIC DNA]</scope>
    <source>
        <strain evidence="13">1006PhL</strain>
    </source>
</reference>
<evidence type="ECO:0000256" key="10">
    <source>
        <dbReference type="SAM" id="MobiDB-lite"/>
    </source>
</evidence>
<evidence type="ECO:0000256" key="1">
    <source>
        <dbReference type="ARBA" id="ARBA00004123"/>
    </source>
</evidence>
<keyword evidence="13" id="KW-1185">Reference proteome</keyword>
<dbReference type="GO" id="GO:0000724">
    <property type="term" value="P:double-strand break repair via homologous recombination"/>
    <property type="evidence" value="ECO:0007669"/>
    <property type="project" value="TreeGrafter"/>
</dbReference>
<dbReference type="InterPro" id="IPR047520">
    <property type="entry name" value="XPF_nuclease"/>
</dbReference>
<organism evidence="12 13">
    <name type="scientific">Mucor circinelloides f. circinelloides (strain 1006PhL)</name>
    <name type="common">Mucormycosis agent</name>
    <name type="synonym">Calyptromyces circinelloides</name>
    <dbReference type="NCBI Taxonomy" id="1220926"/>
    <lineage>
        <taxon>Eukaryota</taxon>
        <taxon>Fungi</taxon>
        <taxon>Fungi incertae sedis</taxon>
        <taxon>Mucoromycota</taxon>
        <taxon>Mucoromycotina</taxon>
        <taxon>Mucoromycetes</taxon>
        <taxon>Mucorales</taxon>
        <taxon>Mucorineae</taxon>
        <taxon>Mucoraceae</taxon>
        <taxon>Mucor</taxon>
    </lineage>
</organism>
<proteinExistence type="inferred from homology"/>
<evidence type="ECO:0000256" key="5">
    <source>
        <dbReference type="ARBA" id="ARBA00022763"/>
    </source>
</evidence>
<dbReference type="InterPro" id="IPR010994">
    <property type="entry name" value="RuvA_2-like"/>
</dbReference>
<dbReference type="Gene3D" id="1.10.150.20">
    <property type="entry name" value="5' to 3' exonuclease, C-terminal subdomain"/>
    <property type="match status" value="1"/>
</dbReference>
<sequence length="890" mass="101653">MLPFQKQVLTEIVTEDGLLIISPGLGLFQILCHLVQVYSGGNHLILLINTSKEQDELLQEQLIAQGVSSQHVIRRIEYNTPAEKRSSMYRESGIFSITSRILAVDMLLERIPTSLINGIIVYNAHRVRPNSMEELILRIYREHNQEGFIKAFSDRPEAFVTGFAPLQNIMKSLFLRKVHLWPRFQITVTEDLAKTNDNVIELRQPMSESMDIIQQSLVQCMEETLAELKRANAQIDIGEFTIENSFFKSFDAIVRRQLDPIWHRVSSASKQLVGDLKILRQLLGYLTTYDCVSFYSFIETVIAANTAQDGKQIKQSQWLLYEAGNRAITTARKRVYVKQGDKEFDELPKRQGDSIIPQHIKLVLEEQPKWQLLKSILAEIEQDCLQLNDGQGAPVLIMVSEKRTCSQLKDYITRINEEEPFLDKIAHNFFRWRVGIHRIQVAEPAKPAPAPTTMRGRPPPNKRRRVRGGSATAASSANSGRSMTLAETFRDDVIENISALDNNANTDDEDDEDNTFRGVGPTLDSEVIQNNHDDILPTFEEIPNTSLITIQSYEDDANEQVLQDAQPRFVILFDPNPAFVRQIEVYRAQHPTINIRVYFMMYEDSVEEQNYLSLIRKEKESFERLIHEKSIMAIPLPDKRPERQDVIIRPSSSRIAGGQVKAVTGPQIVTVDMREFRSSLPPILYADGIKIVPFTLQVGDYILSPDMCVERKSIADLIQSFSSGRLYTQCELMSVFYKTPILLIEFDQNKSFSLQAVSDMRENIRVTDLSSKLVLLTLAFPKLRIIWSSSPHETAKIFSELKKTELEPDSEVAASIGAEGHEDGDTVYNMTPQDILRSMPGINSTNYRVIMNHFQDLDELFHSNQKTLKELIGEEFGRKLYNFIHKKHTS</sequence>
<evidence type="ECO:0000313" key="12">
    <source>
        <dbReference type="EMBL" id="EPB83573.1"/>
    </source>
</evidence>
<dbReference type="PANTHER" id="PTHR10150:SF0">
    <property type="entry name" value="DNA REPAIR ENDONUCLEASE XPF"/>
    <property type="match status" value="1"/>
</dbReference>
<dbReference type="GO" id="GO:0000014">
    <property type="term" value="F:single-stranded DNA endodeoxyribonuclease activity"/>
    <property type="evidence" value="ECO:0007669"/>
    <property type="project" value="TreeGrafter"/>
</dbReference>
<dbReference type="InterPro" id="IPR006167">
    <property type="entry name" value="XPF"/>
</dbReference>
<evidence type="ECO:0000256" key="8">
    <source>
        <dbReference type="ARBA" id="ARBA00023204"/>
    </source>
</evidence>
<dbReference type="AlphaFoldDB" id="S2JLY9"/>
<keyword evidence="4" id="KW-0255">Endonuclease</keyword>
<evidence type="ECO:0000259" key="11">
    <source>
        <dbReference type="SMART" id="SM00891"/>
    </source>
</evidence>
<dbReference type="GO" id="GO:1901255">
    <property type="term" value="P:nucleotide-excision repair involved in interstrand cross-link repair"/>
    <property type="evidence" value="ECO:0007669"/>
    <property type="project" value="TreeGrafter"/>
</dbReference>
<keyword evidence="8" id="KW-0234">DNA repair</keyword>
<keyword evidence="6" id="KW-0378">Hydrolase</keyword>
<dbReference type="Gene3D" id="3.40.50.10130">
    <property type="match status" value="1"/>
</dbReference>
<dbReference type="Proteomes" id="UP000014254">
    <property type="component" value="Unassembled WGS sequence"/>
</dbReference>
<comment type="similarity">
    <text evidence="2">Belongs to the XPF family.</text>
</comment>
<dbReference type="GO" id="GO:0000110">
    <property type="term" value="C:nucleotide-excision repair factor 1 complex"/>
    <property type="evidence" value="ECO:0007669"/>
    <property type="project" value="TreeGrafter"/>
</dbReference>
<comment type="subcellular location">
    <subcellularLocation>
        <location evidence="1">Nucleus</location>
    </subcellularLocation>
</comment>
<evidence type="ECO:0000256" key="9">
    <source>
        <dbReference type="ARBA" id="ARBA00023242"/>
    </source>
</evidence>
<protein>
    <recommendedName>
        <fullName evidence="11">ERCC4 domain-containing protein</fullName>
    </recommendedName>
</protein>
<evidence type="ECO:0000256" key="7">
    <source>
        <dbReference type="ARBA" id="ARBA00023125"/>
    </source>
</evidence>
<dbReference type="EMBL" id="KE124066">
    <property type="protein sequence ID" value="EPB83573.1"/>
    <property type="molecule type" value="Genomic_DNA"/>
</dbReference>
<dbReference type="OMA" id="THILDIM"/>
<dbReference type="OrthoDB" id="361020at2759"/>
<feature type="domain" description="ERCC4" evidence="11">
    <location>
        <begin position="668"/>
        <end position="748"/>
    </location>
</feature>
<dbReference type="eggNOG" id="KOG0442">
    <property type="taxonomic scope" value="Eukaryota"/>
</dbReference>
<evidence type="ECO:0000256" key="2">
    <source>
        <dbReference type="ARBA" id="ARBA00010015"/>
    </source>
</evidence>
<evidence type="ECO:0000256" key="3">
    <source>
        <dbReference type="ARBA" id="ARBA00022722"/>
    </source>
</evidence>
<dbReference type="NCBIfam" id="TIGR00596">
    <property type="entry name" value="rad1"/>
    <property type="match status" value="1"/>
</dbReference>
<evidence type="ECO:0000256" key="4">
    <source>
        <dbReference type="ARBA" id="ARBA00022759"/>
    </source>
</evidence>
<dbReference type="GO" id="GO:0003684">
    <property type="term" value="F:damaged DNA binding"/>
    <property type="evidence" value="ECO:0007669"/>
    <property type="project" value="TreeGrafter"/>
</dbReference>
<feature type="region of interest" description="Disordered" evidence="10">
    <location>
        <begin position="443"/>
        <end position="482"/>
    </location>
</feature>
<keyword evidence="5" id="KW-0227">DNA damage</keyword>
<evidence type="ECO:0000256" key="6">
    <source>
        <dbReference type="ARBA" id="ARBA00022801"/>
    </source>
</evidence>
<dbReference type="GO" id="GO:0003697">
    <property type="term" value="F:single-stranded DNA binding"/>
    <property type="evidence" value="ECO:0007669"/>
    <property type="project" value="InterPro"/>
</dbReference>
<gene>
    <name evidence="12" type="ORF">HMPREF1544_09675</name>
</gene>
<dbReference type="PANTHER" id="PTHR10150">
    <property type="entry name" value="DNA REPAIR ENDONUCLEASE XPF"/>
    <property type="match status" value="1"/>
</dbReference>
<dbReference type="InterPro" id="IPR006166">
    <property type="entry name" value="ERCC4_domain"/>
</dbReference>
<dbReference type="VEuPathDB" id="FungiDB:HMPREF1544_09675"/>
<keyword evidence="3" id="KW-0540">Nuclease</keyword>
<name>S2JLY9_MUCC1</name>
<dbReference type="InParanoid" id="S2JLY9"/>
<dbReference type="InterPro" id="IPR011335">
    <property type="entry name" value="Restrct_endonuc-II-like"/>
</dbReference>
<dbReference type="FunFam" id="3.40.50.10130:FF:000002">
    <property type="entry name" value="DNA repair endonuclease XPF"/>
    <property type="match status" value="1"/>
</dbReference>
<dbReference type="FunCoup" id="S2JLY9">
    <property type="interactions" value="740"/>
</dbReference>
<dbReference type="CDD" id="cd20078">
    <property type="entry name" value="XPF_nuclease_XPF_euk"/>
    <property type="match status" value="1"/>
</dbReference>
<dbReference type="Pfam" id="PF02732">
    <property type="entry name" value="ERCC4"/>
    <property type="match status" value="1"/>
</dbReference>